<organism evidence="3 4">
    <name type="scientific">Stutzerimonas stutzeri KOS6</name>
    <dbReference type="NCBI Taxonomy" id="1218352"/>
    <lineage>
        <taxon>Bacteria</taxon>
        <taxon>Pseudomonadati</taxon>
        <taxon>Pseudomonadota</taxon>
        <taxon>Gammaproteobacteria</taxon>
        <taxon>Pseudomonadales</taxon>
        <taxon>Pseudomonadaceae</taxon>
        <taxon>Stutzerimonas</taxon>
    </lineage>
</organism>
<dbReference type="PANTHER" id="PTHR30029:SF2">
    <property type="entry name" value="STAGE V SPORULATION PROTEIN R"/>
    <property type="match status" value="1"/>
</dbReference>
<dbReference type="InterPro" id="IPR057270">
    <property type="entry name" value="Ycgb-like"/>
</dbReference>
<dbReference type="eggNOG" id="COG2719">
    <property type="taxonomic scope" value="Bacteria"/>
</dbReference>
<protein>
    <submittedName>
        <fullName evidence="3">SpoVR family protein</fullName>
    </submittedName>
</protein>
<gene>
    <name evidence="3" type="ORF">B597_000165</name>
</gene>
<evidence type="ECO:0000313" key="3">
    <source>
        <dbReference type="EMBL" id="EWC43042.1"/>
    </source>
</evidence>
<proteinExistence type="predicted"/>
<dbReference type="HOGENOM" id="CLU_010179_3_0_6"/>
<dbReference type="OrthoDB" id="9784270at2"/>
<dbReference type="InterPro" id="IPR056174">
    <property type="entry name" value="SpoVR_N"/>
</dbReference>
<reference evidence="3 4" key="1">
    <citation type="journal article" date="2013" name="Genome Announc.">
        <title>Draft Genome of the Nitrogen-Fixing Bacterium Pseudomonas stutzeri Strain KOS6 Isolated from Industrial Hydrocarbon Sludge.</title>
        <authorList>
            <person name="Grigoryeva T.V."/>
            <person name="Laikov A.V."/>
            <person name="Naumova R.P."/>
            <person name="Manolov A.I."/>
            <person name="Larin A.K."/>
            <person name="Karpova I.Y."/>
            <person name="Semashko T.A."/>
            <person name="Alexeev D.G."/>
            <person name="Kostryukova E.S."/>
            <person name="Muller R."/>
            <person name="Govorun V.M."/>
        </authorList>
    </citation>
    <scope>NUCLEOTIDE SEQUENCE [LARGE SCALE GENOMIC DNA]</scope>
    <source>
        <strain evidence="3 4">KOS6</strain>
    </source>
</reference>
<dbReference type="InterPro" id="IPR057008">
    <property type="entry name" value="SpoVR-like_C"/>
</dbReference>
<dbReference type="AlphaFoldDB" id="A0A061JTK6"/>
<dbReference type="InterPro" id="IPR007390">
    <property type="entry name" value="Spore_V_R"/>
</dbReference>
<dbReference type="PANTHER" id="PTHR30029">
    <property type="entry name" value="STAGE V SPORULATION PROTEIN R"/>
    <property type="match status" value="1"/>
</dbReference>
<name>A0A061JTK6_STUST</name>
<dbReference type="Pfam" id="PF04293">
    <property type="entry name" value="SpoVR"/>
    <property type="match status" value="1"/>
</dbReference>
<feature type="domain" description="SpoVR protein-like N-terminal" evidence="1">
    <location>
        <begin position="11"/>
        <end position="430"/>
    </location>
</feature>
<evidence type="ECO:0000259" key="2">
    <source>
        <dbReference type="Pfam" id="PF24755"/>
    </source>
</evidence>
<dbReference type="Pfam" id="PF24755">
    <property type="entry name" value="SpoVR_C"/>
    <property type="match status" value="1"/>
</dbReference>
<accession>A0A061JTK6</accession>
<evidence type="ECO:0000259" key="1">
    <source>
        <dbReference type="Pfam" id="PF04293"/>
    </source>
</evidence>
<dbReference type="RefSeq" id="WP_024162102.1">
    <property type="nucleotide sequence ID" value="NZ_KK020676.1"/>
</dbReference>
<evidence type="ECO:0000313" key="4">
    <source>
        <dbReference type="Proteomes" id="UP000026923"/>
    </source>
</evidence>
<dbReference type="Proteomes" id="UP000026923">
    <property type="component" value="Unassembled WGS sequence"/>
</dbReference>
<dbReference type="NCBIfam" id="NF008737">
    <property type="entry name" value="PRK11767.1"/>
    <property type="match status" value="1"/>
</dbReference>
<dbReference type="EMBL" id="AMCZ02000001">
    <property type="protein sequence ID" value="EWC43042.1"/>
    <property type="molecule type" value="Genomic_DNA"/>
</dbReference>
<feature type="domain" description="SpoVR-like C-terminal" evidence="2">
    <location>
        <begin position="433"/>
        <end position="485"/>
    </location>
</feature>
<sequence length="515" mass="60528">MKRQPISNGSEWTFDLIRTYDREIGRIAERYALDTYPNQIEVITAEQMMDAYASVGMPLGYHHWSYGKQFLHTEKHYKRGQMGLAYEIVINSDPCIAYLMEENTMCMQALVIAHASYGHNSFFKGNYLFRTWTDASSIIDYLVFAKQYIMQCEERHGIDAVEDLLDSCHALMNYGVDRYKRPYPISAEEERRRQKDREEHLQRQINDLWRTIPKGADKGDGQADSQRFPAEPQENILYFIEKHAPLLEPWQREIVRIVRKIAQYFYPQRQTQVMNEGWATFWHYTLLNDLYDEGLVTDGFMMEFLQSHTSVIYQPGFDSPYYSGINPYTLGFAMYQDIRRICEKPTEEDKRWFPDIAGSDWLTTVKFAMNNFKDESFILQFLSPKVIRDLKLFSILDDDRKDELLVPAIHDESGYHLIRELLAAQYNLGNREPNVQVWSVDRRGDRSLTLRHMQHDRKPLGGSTEEVLKHLHRLWGFDVHLQSIQDDKLVNTHHMPLRTGSNTEAESRFPGINFA</sequence>
<comment type="caution">
    <text evidence="3">The sequence shown here is derived from an EMBL/GenBank/DDBJ whole genome shotgun (WGS) entry which is preliminary data.</text>
</comment>